<evidence type="ECO:0008006" key="3">
    <source>
        <dbReference type="Google" id="ProtNLM"/>
    </source>
</evidence>
<dbReference type="RefSeq" id="WP_057756842.1">
    <property type="nucleotide sequence ID" value="NZ_AYYK01000009.1"/>
</dbReference>
<accession>A0A0R2BHR2</accession>
<dbReference type="OrthoDB" id="1644322at2"/>
<dbReference type="PATRIC" id="fig|1423738.3.peg.319"/>
<protein>
    <recommendedName>
        <fullName evidence="3">DNA-directed RNA polymerase beta subunit</fullName>
    </recommendedName>
</protein>
<dbReference type="EMBL" id="AYYK01000009">
    <property type="protein sequence ID" value="KRM78833.1"/>
    <property type="molecule type" value="Genomic_DNA"/>
</dbReference>
<comment type="caution">
    <text evidence="1">The sequence shown here is derived from an EMBL/GenBank/DDBJ whole genome shotgun (WGS) entry which is preliminary data.</text>
</comment>
<organism evidence="1 2">
    <name type="scientific">Lapidilactobacillus dextrinicus DSM 20335</name>
    <dbReference type="NCBI Taxonomy" id="1423738"/>
    <lineage>
        <taxon>Bacteria</taxon>
        <taxon>Bacillati</taxon>
        <taxon>Bacillota</taxon>
        <taxon>Bacilli</taxon>
        <taxon>Lactobacillales</taxon>
        <taxon>Lactobacillaceae</taxon>
        <taxon>Lapidilactobacillus</taxon>
    </lineage>
</organism>
<gene>
    <name evidence="1" type="ORF">FC84_GL000312</name>
</gene>
<dbReference type="Proteomes" id="UP000051813">
    <property type="component" value="Unassembled WGS sequence"/>
</dbReference>
<evidence type="ECO:0000313" key="2">
    <source>
        <dbReference type="Proteomes" id="UP000051813"/>
    </source>
</evidence>
<proteinExistence type="predicted"/>
<name>A0A0R2BHR2_9LACO</name>
<dbReference type="AlphaFoldDB" id="A0A0R2BHR2"/>
<sequence>MKNDYHYDLNLVKQFFKYDYRDRGMLKWQGFYLSDHTAALKKTANTAKAHEHVQVHAQQSLADISEILAKSFAEHRLVQLQLNILNKNDQFTQDITGFVTGFNTDSIWLTGQDFPIQIQDIRHIIIS</sequence>
<keyword evidence="2" id="KW-1185">Reference proteome</keyword>
<reference evidence="1 2" key="1">
    <citation type="journal article" date="2015" name="Genome Announc.">
        <title>Expanding the biotechnology potential of lactobacilli through comparative genomics of 213 strains and associated genera.</title>
        <authorList>
            <person name="Sun Z."/>
            <person name="Harris H.M."/>
            <person name="McCann A."/>
            <person name="Guo C."/>
            <person name="Argimon S."/>
            <person name="Zhang W."/>
            <person name="Yang X."/>
            <person name="Jeffery I.B."/>
            <person name="Cooney J.C."/>
            <person name="Kagawa T.F."/>
            <person name="Liu W."/>
            <person name="Song Y."/>
            <person name="Salvetti E."/>
            <person name="Wrobel A."/>
            <person name="Rasinkangas P."/>
            <person name="Parkhill J."/>
            <person name="Rea M.C."/>
            <person name="O'Sullivan O."/>
            <person name="Ritari J."/>
            <person name="Douillard F.P."/>
            <person name="Paul Ross R."/>
            <person name="Yang R."/>
            <person name="Briner A.E."/>
            <person name="Felis G.E."/>
            <person name="de Vos W.M."/>
            <person name="Barrangou R."/>
            <person name="Klaenhammer T.R."/>
            <person name="Caufield P.W."/>
            <person name="Cui Y."/>
            <person name="Zhang H."/>
            <person name="O'Toole P.W."/>
        </authorList>
    </citation>
    <scope>NUCLEOTIDE SEQUENCE [LARGE SCALE GENOMIC DNA]</scope>
    <source>
        <strain evidence="1 2">DSM 20335</strain>
    </source>
</reference>
<dbReference type="STRING" id="1423738.FC84_GL000312"/>
<evidence type="ECO:0000313" key="1">
    <source>
        <dbReference type="EMBL" id="KRM78833.1"/>
    </source>
</evidence>